<dbReference type="EMBL" id="GGEC01086596">
    <property type="protein sequence ID" value="MBX67080.1"/>
    <property type="molecule type" value="Transcribed_RNA"/>
</dbReference>
<evidence type="ECO:0000313" key="1">
    <source>
        <dbReference type="EMBL" id="MBX67080.1"/>
    </source>
</evidence>
<sequence>MVSTRWIYWKVKLDVYKIIYALSHIAP</sequence>
<accession>A0A2P2QJA0</accession>
<protein>
    <submittedName>
        <fullName evidence="1">Uncharacterized protein</fullName>
    </submittedName>
</protein>
<proteinExistence type="predicted"/>
<organism evidence="1">
    <name type="scientific">Rhizophora mucronata</name>
    <name type="common">Asiatic mangrove</name>
    <dbReference type="NCBI Taxonomy" id="61149"/>
    <lineage>
        <taxon>Eukaryota</taxon>
        <taxon>Viridiplantae</taxon>
        <taxon>Streptophyta</taxon>
        <taxon>Embryophyta</taxon>
        <taxon>Tracheophyta</taxon>
        <taxon>Spermatophyta</taxon>
        <taxon>Magnoliopsida</taxon>
        <taxon>eudicotyledons</taxon>
        <taxon>Gunneridae</taxon>
        <taxon>Pentapetalae</taxon>
        <taxon>rosids</taxon>
        <taxon>fabids</taxon>
        <taxon>Malpighiales</taxon>
        <taxon>Rhizophoraceae</taxon>
        <taxon>Rhizophora</taxon>
    </lineage>
</organism>
<dbReference type="AlphaFoldDB" id="A0A2P2QJA0"/>
<name>A0A2P2QJA0_RHIMU</name>
<reference evidence="1" key="1">
    <citation type="submission" date="2018-02" db="EMBL/GenBank/DDBJ databases">
        <title>Rhizophora mucronata_Transcriptome.</title>
        <authorList>
            <person name="Meera S.P."/>
            <person name="Sreeshan A."/>
            <person name="Augustine A."/>
        </authorList>
    </citation>
    <scope>NUCLEOTIDE SEQUENCE</scope>
    <source>
        <tissue evidence="1">Leaf</tissue>
    </source>
</reference>